<reference evidence="10" key="1">
    <citation type="submission" date="2013-12" db="EMBL/GenBank/DDBJ databases">
        <authorList>
            <person name="Genoscope - CEA"/>
        </authorList>
    </citation>
    <scope>NUCLEOTIDE SEQUENCE</scope>
    <source>
        <strain evidence="10">CBS 1993</strain>
    </source>
</reference>
<dbReference type="GO" id="GO:0005789">
    <property type="term" value="C:endoplasmic reticulum membrane"/>
    <property type="evidence" value="ECO:0007669"/>
    <property type="project" value="TreeGrafter"/>
</dbReference>
<proteinExistence type="predicted"/>
<evidence type="ECO:0000256" key="4">
    <source>
        <dbReference type="ARBA" id="ARBA00022989"/>
    </source>
</evidence>
<feature type="region of interest" description="Disordered" evidence="6">
    <location>
        <begin position="256"/>
        <end position="275"/>
    </location>
</feature>
<dbReference type="PANTHER" id="PTHR12223">
    <property type="entry name" value="VESICULAR MANNOSE-BINDING LECTIN"/>
    <property type="match status" value="1"/>
</dbReference>
<evidence type="ECO:0000256" key="8">
    <source>
        <dbReference type="SAM" id="SignalP"/>
    </source>
</evidence>
<organism evidence="10 11">
    <name type="scientific">Kuraishia capsulata CBS 1993</name>
    <dbReference type="NCBI Taxonomy" id="1382522"/>
    <lineage>
        <taxon>Eukaryota</taxon>
        <taxon>Fungi</taxon>
        <taxon>Dikarya</taxon>
        <taxon>Ascomycota</taxon>
        <taxon>Saccharomycotina</taxon>
        <taxon>Pichiomycetes</taxon>
        <taxon>Pichiales</taxon>
        <taxon>Pichiaceae</taxon>
        <taxon>Kuraishia</taxon>
    </lineage>
</organism>
<dbReference type="Gene3D" id="2.60.120.200">
    <property type="match status" value="1"/>
</dbReference>
<accession>W6MPT3</accession>
<keyword evidence="2 7" id="KW-0812">Transmembrane</keyword>
<dbReference type="GO" id="GO:0005793">
    <property type="term" value="C:endoplasmic reticulum-Golgi intermediate compartment"/>
    <property type="evidence" value="ECO:0007669"/>
    <property type="project" value="TreeGrafter"/>
</dbReference>
<dbReference type="InterPro" id="IPR005052">
    <property type="entry name" value="Lectin_leg"/>
</dbReference>
<dbReference type="STRING" id="1382522.W6MPT3"/>
<dbReference type="HOGENOM" id="CLU_569965_0_0_1"/>
<evidence type="ECO:0000256" key="2">
    <source>
        <dbReference type="ARBA" id="ARBA00022692"/>
    </source>
</evidence>
<keyword evidence="5 7" id="KW-0472">Membrane</keyword>
<dbReference type="GO" id="GO:0005537">
    <property type="term" value="F:D-mannose binding"/>
    <property type="evidence" value="ECO:0007669"/>
    <property type="project" value="TreeGrafter"/>
</dbReference>
<evidence type="ECO:0000256" key="6">
    <source>
        <dbReference type="SAM" id="MobiDB-lite"/>
    </source>
</evidence>
<dbReference type="SUPFAM" id="SSF49899">
    <property type="entry name" value="Concanavalin A-like lectins/glucanases"/>
    <property type="match status" value="1"/>
</dbReference>
<dbReference type="InterPro" id="IPR051136">
    <property type="entry name" value="Intracellular_Lectin-GPT"/>
</dbReference>
<dbReference type="GeneID" id="34522107"/>
<comment type="subcellular location">
    <subcellularLocation>
        <location evidence="1">Membrane</location>
        <topology evidence="1">Single-pass type I membrane protein</topology>
    </subcellularLocation>
</comment>
<feature type="domain" description="L-type lectin-like" evidence="9">
    <location>
        <begin position="14"/>
        <end position="226"/>
    </location>
</feature>
<dbReference type="EMBL" id="HG793129">
    <property type="protein sequence ID" value="CDK28729.1"/>
    <property type="molecule type" value="Genomic_DNA"/>
</dbReference>
<keyword evidence="3 8" id="KW-0732">Signal</keyword>
<feature type="chain" id="PRO_5013107912" description="L-type lectin-like domain-containing protein" evidence="8">
    <location>
        <begin position="16"/>
        <end position="449"/>
    </location>
</feature>
<evidence type="ECO:0000313" key="11">
    <source>
        <dbReference type="Proteomes" id="UP000019384"/>
    </source>
</evidence>
<reference evidence="10" key="2">
    <citation type="submission" date="2014-02" db="EMBL/GenBank/DDBJ databases">
        <title>Complete DNA sequence of /Kuraishia capsulata/ illustrates novel genomic features among budding yeasts (/Saccharomycotina/).</title>
        <authorList>
            <person name="Morales L."/>
            <person name="Noel B."/>
            <person name="Porcel B."/>
            <person name="Marcet-Houben M."/>
            <person name="Hullo M-F."/>
            <person name="Sacerdot C."/>
            <person name="Tekaia F."/>
            <person name="Leh-Louis V."/>
            <person name="Despons L."/>
            <person name="Khanna V."/>
            <person name="Aury J-M."/>
            <person name="Barbe V."/>
            <person name="Couloux A."/>
            <person name="Labadie K."/>
            <person name="Pelletier E."/>
            <person name="Souciet J-L."/>
            <person name="Boekhout T."/>
            <person name="Gabaldon T."/>
            <person name="Wincker P."/>
            <person name="Dujon B."/>
        </authorList>
    </citation>
    <scope>NUCLEOTIDE SEQUENCE</scope>
    <source>
        <strain evidence="10">CBS 1993</strain>
    </source>
</reference>
<name>W6MPT3_9ASCO</name>
<evidence type="ECO:0000313" key="10">
    <source>
        <dbReference type="EMBL" id="CDK28729.1"/>
    </source>
</evidence>
<dbReference type="Pfam" id="PF03388">
    <property type="entry name" value="Lectin_leg-like"/>
    <property type="match status" value="1"/>
</dbReference>
<evidence type="ECO:0000259" key="9">
    <source>
        <dbReference type="PROSITE" id="PS51328"/>
    </source>
</evidence>
<evidence type="ECO:0000256" key="3">
    <source>
        <dbReference type="ARBA" id="ARBA00022729"/>
    </source>
</evidence>
<dbReference type="GO" id="GO:0000139">
    <property type="term" value="C:Golgi membrane"/>
    <property type="evidence" value="ECO:0007669"/>
    <property type="project" value="TreeGrafter"/>
</dbReference>
<feature type="transmembrane region" description="Helical" evidence="7">
    <location>
        <begin position="417"/>
        <end position="437"/>
    </location>
</feature>
<keyword evidence="4 7" id="KW-1133">Transmembrane helix</keyword>
<keyword evidence="11" id="KW-1185">Reference proteome</keyword>
<dbReference type="OrthoDB" id="10265193at2759"/>
<evidence type="ECO:0000256" key="5">
    <source>
        <dbReference type="ARBA" id="ARBA00023136"/>
    </source>
</evidence>
<dbReference type="GO" id="GO:0006888">
    <property type="term" value="P:endoplasmic reticulum to Golgi vesicle-mediated transport"/>
    <property type="evidence" value="ECO:0007669"/>
    <property type="project" value="TreeGrafter"/>
</dbReference>
<feature type="signal peptide" evidence="8">
    <location>
        <begin position="1"/>
        <end position="15"/>
    </location>
</feature>
<dbReference type="InterPro" id="IPR013320">
    <property type="entry name" value="ConA-like_dom_sf"/>
</dbReference>
<gene>
    <name evidence="10" type="ORF">KUCA_T00004713001</name>
</gene>
<evidence type="ECO:0000256" key="1">
    <source>
        <dbReference type="ARBA" id="ARBA00004479"/>
    </source>
</evidence>
<dbReference type="AlphaFoldDB" id="W6MPT3"/>
<dbReference type="Proteomes" id="UP000019384">
    <property type="component" value="Unassembled WGS sequence"/>
</dbReference>
<dbReference type="RefSeq" id="XP_022460719.1">
    <property type="nucleotide sequence ID" value="XM_022601478.1"/>
</dbReference>
<evidence type="ECO:0000256" key="7">
    <source>
        <dbReference type="SAM" id="Phobius"/>
    </source>
</evidence>
<dbReference type="PROSITE" id="PS51328">
    <property type="entry name" value="L_LECTIN_LIKE"/>
    <property type="match status" value="1"/>
</dbReference>
<sequence length="449" mass="49848">MKVLLLLLLLPLTLAIHDAKNIVGPLSFPDTIDLKGFQLTGDAILDTNRIVLTPKPVISSSDEAGLKIDGALWTAHPQQLGKFTTEFTLRSVGNYGKTGAELDIFLVESISDDLATFTGIKIQIDSNGETGSAIKSYLSDGSSVHDSNKFFSSCLFAYQGSQVPMIVKLSYDLKTLKLTIDNKICFESDQIKLDLGKIHLGVVGSSPKDVLKYEQFEVLKLKTYDEVWAEDSQQLLPQAKPVSNVQLFREQQQRLREKSQESLESKETHDSKDSPYDTLVNELLAKLDSLGTGSGAASQSNLVNMNTNKQLTEITKVIKVLQEKHNDLSQTLTLLVQSVLKVEAKVNALEGASSDYLGRMGSFDTRLLQFNSFMNFQKEANGVELSKLNSILGILQDLEGHGKQDKFHDKIDSLSSFMKFVLIPIFIVLIVLFMAVYRLRNDIKHSKIL</sequence>
<protein>
    <recommendedName>
        <fullName evidence="9">L-type lectin-like domain-containing protein</fullName>
    </recommendedName>
</protein>
<dbReference type="PANTHER" id="PTHR12223:SF28">
    <property type="entry name" value="LECTIN, MANNOSE BINDING 1 LIKE"/>
    <property type="match status" value="1"/>
</dbReference>
<dbReference type="GO" id="GO:0030134">
    <property type="term" value="C:COPII-coated ER to Golgi transport vesicle"/>
    <property type="evidence" value="ECO:0007669"/>
    <property type="project" value="TreeGrafter"/>
</dbReference>